<dbReference type="Proteomes" id="UP000681967">
    <property type="component" value="Unassembled WGS sequence"/>
</dbReference>
<dbReference type="AlphaFoldDB" id="A0A8S3CD25"/>
<dbReference type="EMBL" id="CAJOBI010102449">
    <property type="protein sequence ID" value="CAF4594790.1"/>
    <property type="molecule type" value="Genomic_DNA"/>
</dbReference>
<reference evidence="6" key="1">
    <citation type="submission" date="2021-02" db="EMBL/GenBank/DDBJ databases">
        <authorList>
            <person name="Nowell W R."/>
        </authorList>
    </citation>
    <scope>NUCLEOTIDE SEQUENCE</scope>
</reference>
<evidence type="ECO:0000313" key="5">
    <source>
        <dbReference type="EMBL" id="CAF4866972.1"/>
    </source>
</evidence>
<evidence type="ECO:0000313" key="6">
    <source>
        <dbReference type="EMBL" id="CAF4901645.1"/>
    </source>
</evidence>
<evidence type="ECO:0000313" key="7">
    <source>
        <dbReference type="Proteomes" id="UP000676336"/>
    </source>
</evidence>
<proteinExistence type="predicted"/>
<gene>
    <name evidence="2" type="ORF">BYL167_LOCUS42596</name>
    <name evidence="4" type="ORF">BYL167_LOCUS47714</name>
    <name evidence="3" type="ORF">GIL414_LOCUS44019</name>
    <name evidence="5" type="ORF">GIL414_LOCUS50180</name>
    <name evidence="1" type="ORF">SMN809_LOCUS38827</name>
    <name evidence="6" type="ORF">SMN809_LOCUS51779</name>
</gene>
<dbReference type="EMBL" id="CAJOBJ010166639">
    <property type="protein sequence ID" value="CAF4866972.1"/>
    <property type="molecule type" value="Genomic_DNA"/>
</dbReference>
<protein>
    <submittedName>
        <fullName evidence="6">Uncharacterized protein</fullName>
    </submittedName>
</protein>
<evidence type="ECO:0000313" key="1">
    <source>
        <dbReference type="EMBL" id="CAF4594790.1"/>
    </source>
</evidence>
<sequence length="33" mass="3654">MAFSNLFRRHSTSPDIQAASYAYMDGNSTAETL</sequence>
<dbReference type="EMBL" id="CAJOBH010111075">
    <property type="protein sequence ID" value="CAF4661333.1"/>
    <property type="molecule type" value="Genomic_DNA"/>
</dbReference>
<accession>A0A8S3CD25</accession>
<name>A0A8S3CD25_9BILA</name>
<dbReference type="EMBL" id="CAJOBH010137911">
    <property type="protein sequence ID" value="CAF4790865.1"/>
    <property type="molecule type" value="Genomic_DNA"/>
</dbReference>
<dbReference type="EMBL" id="CAJOBJ010131779">
    <property type="protein sequence ID" value="CAF4724864.1"/>
    <property type="molecule type" value="Genomic_DNA"/>
</dbReference>
<comment type="caution">
    <text evidence="6">The sequence shown here is derived from an EMBL/GenBank/DDBJ whole genome shotgun (WGS) entry which is preliminary data.</text>
</comment>
<evidence type="ECO:0000313" key="4">
    <source>
        <dbReference type="EMBL" id="CAF4790865.1"/>
    </source>
</evidence>
<feature type="non-terminal residue" evidence="6">
    <location>
        <position position="33"/>
    </location>
</feature>
<dbReference type="EMBL" id="CAJOBI010174379">
    <property type="protein sequence ID" value="CAF4901645.1"/>
    <property type="molecule type" value="Genomic_DNA"/>
</dbReference>
<evidence type="ECO:0000313" key="2">
    <source>
        <dbReference type="EMBL" id="CAF4661333.1"/>
    </source>
</evidence>
<dbReference type="Proteomes" id="UP000681720">
    <property type="component" value="Unassembled WGS sequence"/>
</dbReference>
<dbReference type="Proteomes" id="UP000676336">
    <property type="component" value="Unassembled WGS sequence"/>
</dbReference>
<evidence type="ECO:0000313" key="3">
    <source>
        <dbReference type="EMBL" id="CAF4724864.1"/>
    </source>
</evidence>
<organism evidence="6 7">
    <name type="scientific">Rotaria magnacalcarata</name>
    <dbReference type="NCBI Taxonomy" id="392030"/>
    <lineage>
        <taxon>Eukaryota</taxon>
        <taxon>Metazoa</taxon>
        <taxon>Spiralia</taxon>
        <taxon>Gnathifera</taxon>
        <taxon>Rotifera</taxon>
        <taxon>Eurotatoria</taxon>
        <taxon>Bdelloidea</taxon>
        <taxon>Philodinida</taxon>
        <taxon>Philodinidae</taxon>
        <taxon>Rotaria</taxon>
    </lineage>
</organism>